<dbReference type="CDD" id="cd11648">
    <property type="entry name" value="RsmI"/>
    <property type="match status" value="1"/>
</dbReference>
<accession>A0A1F6LL51</accession>
<dbReference type="InterPro" id="IPR014777">
    <property type="entry name" value="4pyrrole_Mease_sub1"/>
</dbReference>
<dbReference type="Gene3D" id="3.30.950.10">
    <property type="entry name" value="Methyltransferase, Cobalt-precorrin-4 Transmethylase, Domain 2"/>
    <property type="match status" value="1"/>
</dbReference>
<dbReference type="Proteomes" id="UP000177067">
    <property type="component" value="Unassembled WGS sequence"/>
</dbReference>
<protein>
    <recommendedName>
        <fullName evidence="6">Ribosomal RNA small subunit methyltransferase I</fullName>
        <ecNumber evidence="6">2.1.1.198</ecNumber>
    </recommendedName>
    <alternativeName>
        <fullName evidence="6">16S rRNA 2'-O-ribose C1402 methyltransferase</fullName>
    </alternativeName>
    <alternativeName>
        <fullName evidence="6">rRNA (cytidine-2'-O-)-methyltransferase RsmI</fullName>
    </alternativeName>
</protein>
<organism evidence="8 9">
    <name type="scientific">Candidatus Magasanikbacteria bacterium RIFCSPHIGHO2_01_FULL_33_34</name>
    <dbReference type="NCBI Taxonomy" id="1798671"/>
    <lineage>
        <taxon>Bacteria</taxon>
        <taxon>Candidatus Magasanikiibacteriota</taxon>
    </lineage>
</organism>
<dbReference type="FunFam" id="3.40.1010.10:FF:000007">
    <property type="entry name" value="Ribosomal RNA small subunit methyltransferase I"/>
    <property type="match status" value="1"/>
</dbReference>
<dbReference type="Gene3D" id="3.40.1010.10">
    <property type="entry name" value="Cobalt-precorrin-4 Transmethylase, Domain 1"/>
    <property type="match status" value="1"/>
</dbReference>
<evidence type="ECO:0000256" key="2">
    <source>
        <dbReference type="ARBA" id="ARBA00022552"/>
    </source>
</evidence>
<feature type="domain" description="Tetrapyrrole methylase" evidence="7">
    <location>
        <begin position="5"/>
        <end position="205"/>
    </location>
</feature>
<reference evidence="8 9" key="1">
    <citation type="journal article" date="2016" name="Nat. Commun.">
        <title>Thousands of microbial genomes shed light on interconnected biogeochemical processes in an aquifer system.</title>
        <authorList>
            <person name="Anantharaman K."/>
            <person name="Brown C.T."/>
            <person name="Hug L.A."/>
            <person name="Sharon I."/>
            <person name="Castelle C.J."/>
            <person name="Probst A.J."/>
            <person name="Thomas B.C."/>
            <person name="Singh A."/>
            <person name="Wilkins M.J."/>
            <person name="Karaoz U."/>
            <person name="Brodie E.L."/>
            <person name="Williams K.H."/>
            <person name="Hubbard S.S."/>
            <person name="Banfield J.F."/>
        </authorList>
    </citation>
    <scope>NUCLEOTIDE SEQUENCE [LARGE SCALE GENOMIC DNA]</scope>
</reference>
<evidence type="ECO:0000256" key="3">
    <source>
        <dbReference type="ARBA" id="ARBA00022603"/>
    </source>
</evidence>
<evidence type="ECO:0000256" key="5">
    <source>
        <dbReference type="ARBA" id="ARBA00022691"/>
    </source>
</evidence>
<dbReference type="PANTHER" id="PTHR46111:SF1">
    <property type="entry name" value="RIBOSOMAL RNA SMALL SUBUNIT METHYLTRANSFERASE I"/>
    <property type="match status" value="1"/>
</dbReference>
<comment type="catalytic activity">
    <reaction evidence="6">
        <text>cytidine(1402) in 16S rRNA + S-adenosyl-L-methionine = 2'-O-methylcytidine(1402) in 16S rRNA + S-adenosyl-L-homocysteine + H(+)</text>
        <dbReference type="Rhea" id="RHEA:42924"/>
        <dbReference type="Rhea" id="RHEA-COMP:10285"/>
        <dbReference type="Rhea" id="RHEA-COMP:10286"/>
        <dbReference type="ChEBI" id="CHEBI:15378"/>
        <dbReference type="ChEBI" id="CHEBI:57856"/>
        <dbReference type="ChEBI" id="CHEBI:59789"/>
        <dbReference type="ChEBI" id="CHEBI:74495"/>
        <dbReference type="ChEBI" id="CHEBI:82748"/>
        <dbReference type="EC" id="2.1.1.198"/>
    </reaction>
</comment>
<dbReference type="EC" id="2.1.1.198" evidence="6"/>
<keyword evidence="2 6" id="KW-0698">rRNA processing</keyword>
<sequence length="222" mass="24770">MNGILYIISTPIGNLGDITLRAVATLKEVSCVFCEDTRVTKNLLNHFDIKTPTKSFHQHSDRSKYNEILEILQKGDSVALVSDAGTPGISDPGSELIAYIQKANKDINIVPVPGVSAVVTALSVSGFPVDKFVFMGFPPNKNKRKKYFTEVANNKYATAFYESNHRIEKAIKELVEVLPEDTEVFIARELTKKFESFYKGKIKDIKDIVVPNKGEFVVIIKK</sequence>
<dbReference type="AlphaFoldDB" id="A0A1F6LL51"/>
<dbReference type="InterPro" id="IPR035996">
    <property type="entry name" value="4pyrrol_Methylase_sf"/>
</dbReference>
<dbReference type="InterPro" id="IPR018063">
    <property type="entry name" value="SAM_MeTrfase_RsmI_CS"/>
</dbReference>
<dbReference type="SUPFAM" id="SSF53790">
    <property type="entry name" value="Tetrapyrrole methylase"/>
    <property type="match status" value="1"/>
</dbReference>
<evidence type="ECO:0000256" key="4">
    <source>
        <dbReference type="ARBA" id="ARBA00022679"/>
    </source>
</evidence>
<evidence type="ECO:0000259" key="7">
    <source>
        <dbReference type="Pfam" id="PF00590"/>
    </source>
</evidence>
<dbReference type="InterPro" id="IPR008189">
    <property type="entry name" value="rRNA_ssu_MeTfrase_I"/>
</dbReference>
<keyword evidence="5 6" id="KW-0949">S-adenosyl-L-methionine</keyword>
<name>A0A1F6LL51_9BACT</name>
<proteinExistence type="inferred from homology"/>
<evidence type="ECO:0000256" key="1">
    <source>
        <dbReference type="ARBA" id="ARBA00022490"/>
    </source>
</evidence>
<comment type="caution">
    <text evidence="8">The sequence shown here is derived from an EMBL/GenBank/DDBJ whole genome shotgun (WGS) entry which is preliminary data.</text>
</comment>
<dbReference type="HAMAP" id="MF_01877">
    <property type="entry name" value="16SrRNA_methyltr_I"/>
    <property type="match status" value="1"/>
</dbReference>
<keyword evidence="3 6" id="KW-0489">Methyltransferase</keyword>
<keyword evidence="4 6" id="KW-0808">Transferase</keyword>
<dbReference type="Pfam" id="PF00590">
    <property type="entry name" value="TP_methylase"/>
    <property type="match status" value="1"/>
</dbReference>
<dbReference type="PANTHER" id="PTHR46111">
    <property type="entry name" value="RIBOSOMAL RNA SMALL SUBUNIT METHYLTRANSFERASE I"/>
    <property type="match status" value="1"/>
</dbReference>
<keyword evidence="1 6" id="KW-0963">Cytoplasm</keyword>
<dbReference type="PIRSF" id="PIRSF005917">
    <property type="entry name" value="MTase_YraL"/>
    <property type="match status" value="1"/>
</dbReference>
<comment type="function">
    <text evidence="6">Catalyzes the 2'-O-methylation of the ribose of cytidine 1402 (C1402) in 16S rRNA.</text>
</comment>
<dbReference type="PROSITE" id="PS01296">
    <property type="entry name" value="RSMI"/>
    <property type="match status" value="1"/>
</dbReference>
<evidence type="ECO:0000313" key="9">
    <source>
        <dbReference type="Proteomes" id="UP000177067"/>
    </source>
</evidence>
<dbReference type="InterPro" id="IPR000878">
    <property type="entry name" value="4pyrrol_Mease"/>
</dbReference>
<dbReference type="InterPro" id="IPR014776">
    <property type="entry name" value="4pyrrole_Mease_sub2"/>
</dbReference>
<dbReference type="GO" id="GO:0070677">
    <property type="term" value="F:rRNA (cytosine-2'-O-)-methyltransferase activity"/>
    <property type="evidence" value="ECO:0007669"/>
    <property type="project" value="UniProtKB-UniRule"/>
</dbReference>
<dbReference type="GO" id="GO:0005737">
    <property type="term" value="C:cytoplasm"/>
    <property type="evidence" value="ECO:0007669"/>
    <property type="project" value="UniProtKB-SubCell"/>
</dbReference>
<comment type="subcellular location">
    <subcellularLocation>
        <location evidence="6">Cytoplasm</location>
    </subcellularLocation>
</comment>
<dbReference type="EMBL" id="MFPS01000003">
    <property type="protein sequence ID" value="OGH60111.1"/>
    <property type="molecule type" value="Genomic_DNA"/>
</dbReference>
<comment type="similarity">
    <text evidence="6">Belongs to the methyltransferase superfamily. RsmI family.</text>
</comment>
<evidence type="ECO:0000256" key="6">
    <source>
        <dbReference type="HAMAP-Rule" id="MF_01877"/>
    </source>
</evidence>
<gene>
    <name evidence="6" type="primary">rsmI</name>
    <name evidence="8" type="ORF">A2725_00485</name>
</gene>
<dbReference type="NCBIfam" id="TIGR00096">
    <property type="entry name" value="16S rRNA (cytidine(1402)-2'-O)-methyltransferase"/>
    <property type="match status" value="1"/>
</dbReference>
<evidence type="ECO:0000313" key="8">
    <source>
        <dbReference type="EMBL" id="OGH60111.1"/>
    </source>
</evidence>